<dbReference type="OrthoDB" id="9813266at2"/>
<dbReference type="PANTHER" id="PTHR48085">
    <property type="entry name" value="CADMIUM/ZINC-TRANSPORTING ATPASE HMA2-RELATED"/>
    <property type="match status" value="1"/>
</dbReference>
<dbReference type="GO" id="GO:0046872">
    <property type="term" value="F:metal ion binding"/>
    <property type="evidence" value="ECO:0007669"/>
    <property type="project" value="UniProtKB-KW"/>
</dbReference>
<dbReference type="EMBL" id="CP003379">
    <property type="protein sequence ID" value="AFL87424.1"/>
    <property type="molecule type" value="Genomic_DNA"/>
</dbReference>
<dbReference type="EC" id="7.2.2.12" evidence="6"/>
<dbReference type="STRING" id="926566.Terro_1104"/>
<dbReference type="SUPFAM" id="SSF81653">
    <property type="entry name" value="Calcium ATPase, transduction domain A"/>
    <property type="match status" value="1"/>
</dbReference>
<dbReference type="InterPro" id="IPR027256">
    <property type="entry name" value="P-typ_ATPase_IB"/>
</dbReference>
<dbReference type="PATRIC" id="fig|926566.3.peg.1086"/>
<dbReference type="InterPro" id="IPR023298">
    <property type="entry name" value="ATPase_P-typ_TM_dom_sf"/>
</dbReference>
<accession>I3ZDV6</accession>
<dbReference type="InterPro" id="IPR051014">
    <property type="entry name" value="Cation_Transport_ATPase_IB"/>
</dbReference>
<dbReference type="InterPro" id="IPR023299">
    <property type="entry name" value="ATPase_P-typ_cyto_dom_N"/>
</dbReference>
<evidence type="ECO:0000256" key="1">
    <source>
        <dbReference type="ARBA" id="ARBA00004370"/>
    </source>
</evidence>
<dbReference type="NCBIfam" id="TIGR01512">
    <property type="entry name" value="ATPase-IB2_Cd"/>
    <property type="match status" value="1"/>
</dbReference>
<dbReference type="PROSITE" id="PS00154">
    <property type="entry name" value="ATPASE_E1_E2"/>
    <property type="match status" value="1"/>
</dbReference>
<keyword evidence="8" id="KW-1003">Cell membrane</keyword>
<dbReference type="GO" id="GO:0015086">
    <property type="term" value="F:cadmium ion transmembrane transporter activity"/>
    <property type="evidence" value="ECO:0007669"/>
    <property type="project" value="TreeGrafter"/>
</dbReference>
<feature type="transmembrane region" description="Helical" evidence="8">
    <location>
        <begin position="40"/>
        <end position="60"/>
    </location>
</feature>
<feature type="transmembrane region" description="Helical" evidence="8">
    <location>
        <begin position="98"/>
        <end position="123"/>
    </location>
</feature>
<evidence type="ECO:0000256" key="7">
    <source>
        <dbReference type="ARBA" id="ARBA00047308"/>
    </source>
</evidence>
<dbReference type="GO" id="GO:0005886">
    <property type="term" value="C:plasma membrane"/>
    <property type="evidence" value="ECO:0007669"/>
    <property type="project" value="UniProtKB-SubCell"/>
</dbReference>
<dbReference type="eggNOG" id="COG2217">
    <property type="taxonomic scope" value="Bacteria"/>
</dbReference>
<dbReference type="AlphaFoldDB" id="I3ZDV6"/>
<dbReference type="InterPro" id="IPR036412">
    <property type="entry name" value="HAD-like_sf"/>
</dbReference>
<dbReference type="GO" id="GO:0016887">
    <property type="term" value="F:ATP hydrolysis activity"/>
    <property type="evidence" value="ECO:0007669"/>
    <property type="project" value="InterPro"/>
</dbReference>
<feature type="transmembrane region" description="Helical" evidence="8">
    <location>
        <begin position="584"/>
        <end position="609"/>
    </location>
</feature>
<dbReference type="Pfam" id="PF00702">
    <property type="entry name" value="Hydrolase"/>
    <property type="match status" value="1"/>
</dbReference>
<sequence>MCDERHKFPPLKVTTVVNAEKTLDKPNALSTWLDRPATHISIAAFIVAGMLGALGVKLLLHDGALLNIVLLVAVAGASIPLAIALVQQLIKGNFSVDILALMSIVASLILGQYWVAALVVLMLSGGQALEGYATGRASSVLSALAKRMPQAAHRAGESVVDIAIDTIAVGDELIIYPHEICPVDGQVVSGEGSMDESYLTGEPFLIAKVPGTTVLSGAINGNVALTIRASKIASDSRYAKIVEVLHASEENRPRIQRLGDRLGSWYTPAAILIALASWYFSGHSERFLAVLVIATPCPLLISIPVAIIGAISVGAKRGIIIKDPSILETIETCHVLIVDKTGTLTYGKPSLTTIDCFGDTSSDMALQYVASVERYSKHPLASAVVTAAEQQGLVRLKVEDVSEAPGTGLTGHVAGKLVTVTGRGKLSREQLLAMPPVAPGLECVLLIDGKLAGVMHFQDQPRAESKPFLQHLDSRHHITRVVLLSGDRPAEVALFASGMGITEAYGGKSPEEKVEFVRQATLKEHTLYLGDGINDAPAMMAATAGVALGVNSDITSEAAGAVILQSSLVSVDELMHIGRRMRGIALISAVGGMGLSLLGMAAASCGWLSPIQGAIAQEIIDLLSILNSLRMILPTGSLSDFESRPL</sequence>
<dbReference type="GO" id="GO:0005524">
    <property type="term" value="F:ATP binding"/>
    <property type="evidence" value="ECO:0007669"/>
    <property type="project" value="UniProtKB-UniRule"/>
</dbReference>
<dbReference type="NCBIfam" id="TIGR01494">
    <property type="entry name" value="ATPase_P-type"/>
    <property type="match status" value="1"/>
</dbReference>
<dbReference type="InterPro" id="IPR023214">
    <property type="entry name" value="HAD_sf"/>
</dbReference>
<evidence type="ECO:0000256" key="4">
    <source>
        <dbReference type="ARBA" id="ARBA00022989"/>
    </source>
</evidence>
<feature type="transmembrane region" description="Helical" evidence="8">
    <location>
        <begin position="65"/>
        <end position="86"/>
    </location>
</feature>
<dbReference type="HOGENOM" id="CLU_001771_6_3_0"/>
<dbReference type="Pfam" id="PF00122">
    <property type="entry name" value="E1-E2_ATPase"/>
    <property type="match status" value="1"/>
</dbReference>
<evidence type="ECO:0000313" key="11">
    <source>
        <dbReference type="Proteomes" id="UP000006056"/>
    </source>
</evidence>
<dbReference type="PANTHER" id="PTHR48085:SF5">
    <property type="entry name" value="CADMIUM_ZINC-TRANSPORTING ATPASE HMA4-RELATED"/>
    <property type="match status" value="1"/>
</dbReference>
<proteinExistence type="inferred from homology"/>
<comment type="similarity">
    <text evidence="2 8">Belongs to the cation transport ATPase (P-type) (TC 3.A.3) family. Type IB subfamily.</text>
</comment>
<keyword evidence="8" id="KW-0547">Nucleotide-binding</keyword>
<keyword evidence="8" id="KW-0479">Metal-binding</keyword>
<name>I3ZDV6_TERRK</name>
<comment type="catalytic activity">
    <reaction evidence="7">
        <text>Zn(2+)(in) + ATP + H2O = Zn(2+)(out) + ADP + phosphate + H(+)</text>
        <dbReference type="Rhea" id="RHEA:20621"/>
        <dbReference type="ChEBI" id="CHEBI:15377"/>
        <dbReference type="ChEBI" id="CHEBI:15378"/>
        <dbReference type="ChEBI" id="CHEBI:29105"/>
        <dbReference type="ChEBI" id="CHEBI:30616"/>
        <dbReference type="ChEBI" id="CHEBI:43474"/>
        <dbReference type="ChEBI" id="CHEBI:456216"/>
        <dbReference type="EC" id="7.2.2.12"/>
    </reaction>
</comment>
<organism evidence="10 11">
    <name type="scientific">Terriglobus roseus (strain DSM 18391 / NRRL B-41598 / KBS 63)</name>
    <dbReference type="NCBI Taxonomy" id="926566"/>
    <lineage>
        <taxon>Bacteria</taxon>
        <taxon>Pseudomonadati</taxon>
        <taxon>Acidobacteriota</taxon>
        <taxon>Terriglobia</taxon>
        <taxon>Terriglobales</taxon>
        <taxon>Acidobacteriaceae</taxon>
        <taxon>Terriglobus</taxon>
    </lineage>
</organism>
<dbReference type="Gene3D" id="3.40.50.1000">
    <property type="entry name" value="HAD superfamily/HAD-like"/>
    <property type="match status" value="1"/>
</dbReference>
<evidence type="ECO:0000256" key="5">
    <source>
        <dbReference type="ARBA" id="ARBA00023136"/>
    </source>
</evidence>
<dbReference type="NCBIfam" id="TIGR01525">
    <property type="entry name" value="ATPase-IB_hvy"/>
    <property type="match status" value="1"/>
</dbReference>
<evidence type="ECO:0000256" key="3">
    <source>
        <dbReference type="ARBA" id="ARBA00022692"/>
    </source>
</evidence>
<keyword evidence="8" id="KW-0067">ATP-binding</keyword>
<evidence type="ECO:0000313" key="10">
    <source>
        <dbReference type="EMBL" id="AFL87424.1"/>
    </source>
</evidence>
<feature type="transmembrane region" description="Helical" evidence="8">
    <location>
        <begin position="262"/>
        <end position="281"/>
    </location>
</feature>
<evidence type="ECO:0000259" key="9">
    <source>
        <dbReference type="Pfam" id="PF00122"/>
    </source>
</evidence>
<keyword evidence="3 8" id="KW-0812">Transmembrane</keyword>
<dbReference type="PRINTS" id="PR00119">
    <property type="entry name" value="CATATPASE"/>
</dbReference>
<dbReference type="InterPro" id="IPR001757">
    <property type="entry name" value="P_typ_ATPase"/>
</dbReference>
<dbReference type="InterPro" id="IPR059000">
    <property type="entry name" value="ATPase_P-type_domA"/>
</dbReference>
<keyword evidence="11" id="KW-1185">Reference proteome</keyword>
<evidence type="ECO:0000256" key="8">
    <source>
        <dbReference type="RuleBase" id="RU362081"/>
    </source>
</evidence>
<dbReference type="Gene3D" id="2.70.150.10">
    <property type="entry name" value="Calcium-transporting ATPase, cytoplasmic transduction domain A"/>
    <property type="match status" value="1"/>
</dbReference>
<dbReference type="InterPro" id="IPR018303">
    <property type="entry name" value="ATPase_P-typ_P_site"/>
</dbReference>
<evidence type="ECO:0000256" key="6">
    <source>
        <dbReference type="ARBA" id="ARBA00039097"/>
    </source>
</evidence>
<protein>
    <recommendedName>
        <fullName evidence="6">P-type Zn(2+) transporter</fullName>
        <ecNumber evidence="6">7.2.2.12</ecNumber>
    </recommendedName>
</protein>
<reference evidence="10 11" key="1">
    <citation type="submission" date="2012-06" db="EMBL/GenBank/DDBJ databases">
        <title>Complete genome of Terriglobus roseus DSM 18391.</title>
        <authorList>
            <consortium name="US DOE Joint Genome Institute (JGI-PGF)"/>
            <person name="Lucas S."/>
            <person name="Copeland A."/>
            <person name="Lapidus A."/>
            <person name="Glavina del Rio T."/>
            <person name="Dalin E."/>
            <person name="Tice H."/>
            <person name="Bruce D."/>
            <person name="Goodwin L."/>
            <person name="Pitluck S."/>
            <person name="Peters L."/>
            <person name="Mikhailova N."/>
            <person name="Munk A.C.C."/>
            <person name="Kyrpides N."/>
            <person name="Mavromatis K."/>
            <person name="Ivanova N."/>
            <person name="Brettin T."/>
            <person name="Detter J.C."/>
            <person name="Han C."/>
            <person name="Larimer F."/>
            <person name="Land M."/>
            <person name="Hauser L."/>
            <person name="Markowitz V."/>
            <person name="Cheng J.-F."/>
            <person name="Hugenholtz P."/>
            <person name="Woyke T."/>
            <person name="Wu D."/>
            <person name="Brambilla E."/>
            <person name="Klenk H.-P."/>
            <person name="Eisen J.A."/>
        </authorList>
    </citation>
    <scope>NUCLEOTIDE SEQUENCE [LARGE SCALE GENOMIC DNA]</scope>
    <source>
        <strain evidence="11">DSM 18391 / NRRL B-41598 / KBS 63</strain>
    </source>
</reference>
<evidence type="ECO:0000256" key="2">
    <source>
        <dbReference type="ARBA" id="ARBA00006024"/>
    </source>
</evidence>
<feature type="domain" description="P-type ATPase A" evidence="9">
    <location>
        <begin position="149"/>
        <end position="245"/>
    </location>
</feature>
<dbReference type="Gene3D" id="3.40.1110.10">
    <property type="entry name" value="Calcium-transporting ATPase, cytoplasmic domain N"/>
    <property type="match status" value="1"/>
</dbReference>
<comment type="subcellular location">
    <subcellularLocation>
        <location evidence="8">Cell membrane</location>
    </subcellularLocation>
    <subcellularLocation>
        <location evidence="1">Membrane</location>
    </subcellularLocation>
</comment>
<dbReference type="GO" id="GO:0016463">
    <property type="term" value="F:P-type zinc transporter activity"/>
    <property type="evidence" value="ECO:0007669"/>
    <property type="project" value="UniProtKB-EC"/>
</dbReference>
<keyword evidence="4 8" id="KW-1133">Transmembrane helix</keyword>
<keyword evidence="5 8" id="KW-0472">Membrane</keyword>
<dbReference type="InterPro" id="IPR008250">
    <property type="entry name" value="ATPase_P-typ_transduc_dom_A_sf"/>
</dbReference>
<feature type="transmembrane region" description="Helical" evidence="8">
    <location>
        <begin position="287"/>
        <end position="313"/>
    </location>
</feature>
<dbReference type="SUPFAM" id="SSF56784">
    <property type="entry name" value="HAD-like"/>
    <property type="match status" value="1"/>
</dbReference>
<dbReference type="SUPFAM" id="SSF81665">
    <property type="entry name" value="Calcium ATPase, transmembrane domain M"/>
    <property type="match status" value="1"/>
</dbReference>
<gene>
    <name evidence="10" type="ordered locus">Terro_1104</name>
</gene>
<dbReference type="Proteomes" id="UP000006056">
    <property type="component" value="Chromosome"/>
</dbReference>
<dbReference type="KEGG" id="trs:Terro_1104"/>